<reference evidence="1 2" key="1">
    <citation type="submission" date="2023-10" db="EMBL/GenBank/DDBJ databases">
        <title>Bacteria for the degradation of biodegradable plastic PBAT(Polybutylene adipate terephthalate).</title>
        <authorList>
            <person name="Weon H.-Y."/>
            <person name="Yeon J."/>
        </authorList>
    </citation>
    <scope>NUCLEOTIDE SEQUENCE [LARGE SCALE GENOMIC DNA]</scope>
    <source>
        <strain evidence="1 2">SBD 7-3</strain>
    </source>
</reference>
<protein>
    <recommendedName>
        <fullName evidence="3">NADH dehydrogenase</fullName>
    </recommendedName>
</protein>
<proteinExistence type="predicted"/>
<keyword evidence="2" id="KW-1185">Reference proteome</keyword>
<sequence>MIGTVRWAYAKAMSLLRTQANLDNRLDEIQFSQGAILAQLARSRQGNKLSDFEFKVFSQWGEDGMIQKLIRHIDIPNKAFIEFGVQDFRESNCRFLLMHDNWRGLVIDASKPHIDSIRKSPMGWRHHLDAICEFIDRDNINELLARGKFGNDIGILSVDIDGVDYWILEAIKECSPRILIVEYNSVFGPDRAITVPYDPRFVRTEKHHSNLYFGASLAAFHHLATARGYSLVGSNSTGSNAFFVRNDQMANCPFPALAVAEAYVESLVREGKDPGGNLTLLAGQARLEAIRGLPVVDVTTGETQAL</sequence>
<organism evidence="1 2">
    <name type="scientific">Piscinibacter gummiphilus</name>
    <dbReference type="NCBI Taxonomy" id="946333"/>
    <lineage>
        <taxon>Bacteria</taxon>
        <taxon>Pseudomonadati</taxon>
        <taxon>Pseudomonadota</taxon>
        <taxon>Betaproteobacteria</taxon>
        <taxon>Burkholderiales</taxon>
        <taxon>Sphaerotilaceae</taxon>
        <taxon>Piscinibacter</taxon>
    </lineage>
</organism>
<gene>
    <name evidence="1" type="ORF">RXV79_05185</name>
</gene>
<dbReference type="RefSeq" id="WP_316702410.1">
    <property type="nucleotide sequence ID" value="NZ_CP136336.1"/>
</dbReference>
<dbReference type="EMBL" id="CP136336">
    <property type="protein sequence ID" value="WOB09457.1"/>
    <property type="molecule type" value="Genomic_DNA"/>
</dbReference>
<name>A0ABZ0CWU4_9BURK</name>
<evidence type="ECO:0000313" key="1">
    <source>
        <dbReference type="EMBL" id="WOB09457.1"/>
    </source>
</evidence>
<evidence type="ECO:0008006" key="3">
    <source>
        <dbReference type="Google" id="ProtNLM"/>
    </source>
</evidence>
<accession>A0ABZ0CWU4</accession>
<evidence type="ECO:0000313" key="2">
    <source>
        <dbReference type="Proteomes" id="UP001303946"/>
    </source>
</evidence>
<dbReference type="Proteomes" id="UP001303946">
    <property type="component" value="Chromosome"/>
</dbReference>